<feature type="chain" id="PRO_5040846978" description="ADP ribosyltransferase domain-containing protein" evidence="1">
    <location>
        <begin position="32"/>
        <end position="260"/>
    </location>
</feature>
<evidence type="ECO:0000259" key="2">
    <source>
        <dbReference type="Pfam" id="PF03496"/>
    </source>
</evidence>
<dbReference type="Gene3D" id="3.90.176.10">
    <property type="entry name" value="Toxin ADP-ribosyltransferase, Chain A, domain 1"/>
    <property type="match status" value="1"/>
</dbReference>
<proteinExistence type="predicted"/>
<keyword evidence="1" id="KW-0732">Signal</keyword>
<name>A0A9W5QWH6_BACCE</name>
<evidence type="ECO:0000256" key="1">
    <source>
        <dbReference type="SAM" id="SignalP"/>
    </source>
</evidence>
<dbReference type="GO" id="GO:0005576">
    <property type="term" value="C:extracellular region"/>
    <property type="evidence" value="ECO:0007669"/>
    <property type="project" value="InterPro"/>
</dbReference>
<accession>A0A9W5QWH6</accession>
<dbReference type="PROSITE" id="PS51996">
    <property type="entry name" value="TR_MART"/>
    <property type="match status" value="1"/>
</dbReference>
<organism evidence="3 4">
    <name type="scientific">Bacillus cereus HuB4-4</name>
    <dbReference type="NCBI Taxonomy" id="1053211"/>
    <lineage>
        <taxon>Bacteria</taxon>
        <taxon>Bacillati</taxon>
        <taxon>Bacillota</taxon>
        <taxon>Bacilli</taxon>
        <taxon>Bacillales</taxon>
        <taxon>Bacillaceae</taxon>
        <taxon>Bacillus</taxon>
        <taxon>Bacillus cereus group</taxon>
    </lineage>
</organism>
<dbReference type="AlphaFoldDB" id="A0A9W5QWH6"/>
<dbReference type="InterPro" id="IPR003540">
    <property type="entry name" value="ADP-ribosyltransferase"/>
</dbReference>
<sequence length="260" mass="29424">MKIQSKLLTFFLVFSTFFSFFSVPLTSSVFAAESKVIVGSKGKDIIDFYSLDYLSQAKSWGNECYSTWVNTITELEKREIGSYAGVGYRDINTYLRTYNGQLLGVKPDIEEKIRRLDSSLQTAILKDTIAVYRRVSETAFGLSSQTLIDQNNQINSIQLQAFKQNFLGKYKKEYAYMSTSIIKDPAPEFSKLPILLRIIVPKGNIAAYIAPLSPSPEEMELLLPRNTSYQINNITPISQYNYPYILVDATVVNTEFGAKN</sequence>
<reference evidence="3 4" key="1">
    <citation type="submission" date="2012-12" db="EMBL/GenBank/DDBJ databases">
        <title>The Genome Sequence of Bacillus cereus HuB4-4.</title>
        <authorList>
            <consortium name="The Broad Institute Genome Sequencing Platform"/>
            <consortium name="The Broad Institute Genome Sequencing Center for Infectious Disease"/>
            <person name="Feldgarden M."/>
            <person name="Van der Auwera G.A."/>
            <person name="Mahillon J."/>
            <person name="Duprez V."/>
            <person name="Timmery S."/>
            <person name="Mattelet C."/>
            <person name="Dierick K."/>
            <person name="Sun M."/>
            <person name="Yu Z."/>
            <person name="Zhu L."/>
            <person name="Hu X."/>
            <person name="Shank E.B."/>
            <person name="Swiecicka I."/>
            <person name="Hansen B.M."/>
            <person name="Andrup L."/>
            <person name="Walker B."/>
            <person name="Young S.K."/>
            <person name="Zeng Q."/>
            <person name="Gargeya S."/>
            <person name="Fitzgerald M."/>
            <person name="Haas B."/>
            <person name="Abouelleil A."/>
            <person name="Alvarado L."/>
            <person name="Arachchi H.M."/>
            <person name="Berlin A.M."/>
            <person name="Chapman S.B."/>
            <person name="Dewar J."/>
            <person name="Goldberg J."/>
            <person name="Griggs A."/>
            <person name="Gujja S."/>
            <person name="Hansen M."/>
            <person name="Howarth C."/>
            <person name="Imamovic A."/>
            <person name="Larimer J."/>
            <person name="McCowan C."/>
            <person name="Murphy C."/>
            <person name="Neiman D."/>
            <person name="Pearson M."/>
            <person name="Priest M."/>
            <person name="Roberts A."/>
            <person name="Saif S."/>
            <person name="Shea T."/>
            <person name="Sisk P."/>
            <person name="Sykes S."/>
            <person name="Wortman J."/>
            <person name="Nusbaum C."/>
            <person name="Birren B."/>
        </authorList>
    </citation>
    <scope>NUCLEOTIDE SEQUENCE [LARGE SCALE GENOMIC DNA]</scope>
    <source>
        <strain evidence="3 4">HuB4-4</strain>
    </source>
</reference>
<dbReference type="Pfam" id="PF03496">
    <property type="entry name" value="ADPrib_exo_Tox"/>
    <property type="match status" value="1"/>
</dbReference>
<feature type="domain" description="ADP ribosyltransferase" evidence="2">
    <location>
        <begin position="57"/>
        <end position="252"/>
    </location>
</feature>
<evidence type="ECO:0000313" key="3">
    <source>
        <dbReference type="EMBL" id="EOP90895.1"/>
    </source>
</evidence>
<dbReference type="SUPFAM" id="SSF56399">
    <property type="entry name" value="ADP-ribosylation"/>
    <property type="match status" value="1"/>
</dbReference>
<dbReference type="RefSeq" id="WP_016098239.1">
    <property type="nucleotide sequence ID" value="NZ_KB976537.1"/>
</dbReference>
<gene>
    <name evidence="3" type="ORF">IGM_02157</name>
</gene>
<comment type="caution">
    <text evidence="3">The sequence shown here is derived from an EMBL/GenBank/DDBJ whole genome shotgun (WGS) entry which is preliminary data.</text>
</comment>
<dbReference type="InterPro" id="IPR016013">
    <property type="entry name" value="Binary_toxinA_clost-typ"/>
</dbReference>
<dbReference type="EMBL" id="AHEF01000041">
    <property type="protein sequence ID" value="EOP90895.1"/>
    <property type="molecule type" value="Genomic_DNA"/>
</dbReference>
<dbReference type="PRINTS" id="PR01390">
    <property type="entry name" value="BINARYTOXINA"/>
</dbReference>
<feature type="signal peptide" evidence="1">
    <location>
        <begin position="1"/>
        <end position="31"/>
    </location>
</feature>
<dbReference type="Proteomes" id="UP000014009">
    <property type="component" value="Unassembled WGS sequence"/>
</dbReference>
<protein>
    <recommendedName>
        <fullName evidence="2">ADP ribosyltransferase domain-containing protein</fullName>
    </recommendedName>
</protein>
<evidence type="ECO:0000313" key="4">
    <source>
        <dbReference type="Proteomes" id="UP000014009"/>
    </source>
</evidence>